<dbReference type="Pfam" id="PF03073">
    <property type="entry name" value="TspO_MBR"/>
    <property type="match status" value="1"/>
</dbReference>
<accession>A0A383VG70</accession>
<dbReference type="PANTHER" id="PTHR10057">
    <property type="entry name" value="PERIPHERAL-TYPE BENZODIAZEPINE RECEPTOR"/>
    <property type="match status" value="1"/>
</dbReference>
<evidence type="ECO:0008006" key="9">
    <source>
        <dbReference type="Google" id="ProtNLM"/>
    </source>
</evidence>
<dbReference type="InterPro" id="IPR038330">
    <property type="entry name" value="TspO/MBR-related_sf"/>
</dbReference>
<dbReference type="STRING" id="3088.A0A383VG70"/>
<dbReference type="PANTHER" id="PTHR10057:SF0">
    <property type="entry name" value="TRANSLOCATOR PROTEIN"/>
    <property type="match status" value="1"/>
</dbReference>
<gene>
    <name evidence="7" type="ORF">BQ4739_LOCUS3947</name>
</gene>
<evidence type="ECO:0000256" key="4">
    <source>
        <dbReference type="ARBA" id="ARBA00022989"/>
    </source>
</evidence>
<name>A0A383VG70_TETOB</name>
<evidence type="ECO:0000256" key="3">
    <source>
        <dbReference type="ARBA" id="ARBA00022692"/>
    </source>
</evidence>
<dbReference type="Gene3D" id="1.20.1260.100">
    <property type="entry name" value="TspO/MBR protein"/>
    <property type="match status" value="1"/>
</dbReference>
<feature type="transmembrane region" description="Helical" evidence="6">
    <location>
        <begin position="128"/>
        <end position="148"/>
    </location>
</feature>
<keyword evidence="4 6" id="KW-1133">Transmembrane helix</keyword>
<evidence type="ECO:0000256" key="1">
    <source>
        <dbReference type="ARBA" id="ARBA00004141"/>
    </source>
</evidence>
<evidence type="ECO:0000256" key="6">
    <source>
        <dbReference type="SAM" id="Phobius"/>
    </source>
</evidence>
<sequence>MGAALSLMGAVALPLGSGFAVGLLTQSEIKGWYAGLKKPSWNPPNWLFGPAWSVFYTSMGVASWFVLKQKDSRAVPLSLYAAQLALNLAWTPLFFKQHALDVSLVDSVALLGVATAASVKMAKEKPAVVWPLMAPYLCWVTFATALNVELLRLNPDETAIDYHKVKKDVKETTEKAKQRAKEDTAKVAAAAKDASAKAAEKAKEAGEVVAAKTQEAAAKVADAASEVAQKARHDAAELAAVTKEAFSSSDAPSAPVAEQ</sequence>
<evidence type="ECO:0000256" key="5">
    <source>
        <dbReference type="ARBA" id="ARBA00023136"/>
    </source>
</evidence>
<keyword evidence="3 6" id="KW-0812">Transmembrane</keyword>
<dbReference type="CDD" id="cd15904">
    <property type="entry name" value="TSPO_MBR"/>
    <property type="match status" value="1"/>
</dbReference>
<dbReference type="EMBL" id="FNXT01000311">
    <property type="protein sequence ID" value="SZX63396.1"/>
    <property type="molecule type" value="Genomic_DNA"/>
</dbReference>
<evidence type="ECO:0000313" key="7">
    <source>
        <dbReference type="EMBL" id="SZX63396.1"/>
    </source>
</evidence>
<reference evidence="7 8" key="1">
    <citation type="submission" date="2016-10" db="EMBL/GenBank/DDBJ databases">
        <authorList>
            <person name="Cai Z."/>
        </authorList>
    </citation>
    <scope>NUCLEOTIDE SEQUENCE [LARGE SCALE GENOMIC DNA]</scope>
</reference>
<keyword evidence="8" id="KW-1185">Reference proteome</keyword>
<dbReference type="Proteomes" id="UP000256970">
    <property type="component" value="Unassembled WGS sequence"/>
</dbReference>
<dbReference type="FunFam" id="1.20.1260.100:FF:000001">
    <property type="entry name" value="translocator protein 2"/>
    <property type="match status" value="1"/>
</dbReference>
<keyword evidence="5 6" id="KW-0472">Membrane</keyword>
<organism evidence="7 8">
    <name type="scientific">Tetradesmus obliquus</name>
    <name type="common">Green alga</name>
    <name type="synonym">Acutodesmus obliquus</name>
    <dbReference type="NCBI Taxonomy" id="3088"/>
    <lineage>
        <taxon>Eukaryota</taxon>
        <taxon>Viridiplantae</taxon>
        <taxon>Chlorophyta</taxon>
        <taxon>core chlorophytes</taxon>
        <taxon>Chlorophyceae</taxon>
        <taxon>CS clade</taxon>
        <taxon>Sphaeropleales</taxon>
        <taxon>Scenedesmaceae</taxon>
        <taxon>Tetradesmus</taxon>
    </lineage>
</organism>
<comment type="similarity">
    <text evidence="2">Belongs to the TspO/BZRP family.</text>
</comment>
<feature type="transmembrane region" description="Helical" evidence="6">
    <location>
        <begin position="46"/>
        <end position="67"/>
    </location>
</feature>
<dbReference type="AlphaFoldDB" id="A0A383VG70"/>
<protein>
    <recommendedName>
        <fullName evidence="9">TspO/MBR-related protein</fullName>
    </recommendedName>
</protein>
<comment type="subcellular location">
    <subcellularLocation>
        <location evidence="1">Membrane</location>
        <topology evidence="1">Multi-pass membrane protein</topology>
    </subcellularLocation>
</comment>
<feature type="transmembrane region" description="Helical" evidence="6">
    <location>
        <begin position="74"/>
        <end position="95"/>
    </location>
</feature>
<proteinExistence type="inferred from homology"/>
<dbReference type="GO" id="GO:0016020">
    <property type="term" value="C:membrane"/>
    <property type="evidence" value="ECO:0007669"/>
    <property type="project" value="UniProtKB-SubCell"/>
</dbReference>
<dbReference type="GO" id="GO:0033013">
    <property type="term" value="P:tetrapyrrole metabolic process"/>
    <property type="evidence" value="ECO:0007669"/>
    <property type="project" value="UniProtKB-ARBA"/>
</dbReference>
<evidence type="ECO:0000256" key="2">
    <source>
        <dbReference type="ARBA" id="ARBA00007524"/>
    </source>
</evidence>
<evidence type="ECO:0000313" key="8">
    <source>
        <dbReference type="Proteomes" id="UP000256970"/>
    </source>
</evidence>
<dbReference type="InterPro" id="IPR004307">
    <property type="entry name" value="TspO_MBR"/>
</dbReference>